<sequence length="699" mass="77703">MEVRKAIIIAARRFGPLLLNSGWCSRALTARSGEFRPTAAAAAGQFQFSSGHKEKLWREFFSDPSQWWDHRSGKVNVRYPDFKHKKRQEALWIDDRWIPPWVVMEIAALAPGTVPLKISSLNRRLASYVKAGQYEKTLEVFQQMGREHISPDRFTFVPVLNACANLRALQEGRRVHEQIIQSSCETDVFVGTSLVDMYAKNGSMEDAWRVFNKMPKRNVVSWTAMIQGHVKCGQGKKALELFQQMQLQGVKPNPVTFVGVLNACATAVALEEGRHVHEQILQSGCESDVAVGNSLIDMYAKCGSMEDAWRVFNKMPVRTVVSWTAMIVGHVKCGQGQRALELFQQMKLENVQPDPVTFMAVLNACASVLALAEGRHIHQQIMQCGCESAVFVGNSLIDMYTKCGSMEDAWAVFNRMCTRDVVSWNAMILGHVKCGQGQKALELFQQMRQEGVQPDPLTFVGVLNACASIAALAEGMQVHQQIIQNGCESDLFVGNSLIDMYAKSGSMEKAWRVFNKMPSHDLVSWNAMLGGFAMHGQIKEALTHFELMPQEVEGADNITFVGLLSACSHGGLMEEGLHYFNIMGLVYNVSATVEHCVCMVDLLGRAGHLQEAENFIKTMLCESSTSVWTALLGACRIHGEVQMAQRIANIILEIDPGNAMCYAVLSNIYAAGGKWNLSHRYSTTEKETGCEERAGLQLD</sequence>
<dbReference type="InterPro" id="IPR002885">
    <property type="entry name" value="PPR_rpt"/>
</dbReference>
<feature type="repeat" description="PPR" evidence="2">
    <location>
        <begin position="288"/>
        <end position="318"/>
    </location>
</feature>
<dbReference type="EMBL" id="OZ019899">
    <property type="protein sequence ID" value="CAK9231225.1"/>
    <property type="molecule type" value="Genomic_DNA"/>
</dbReference>
<dbReference type="SUPFAM" id="SSF48452">
    <property type="entry name" value="TPR-like"/>
    <property type="match status" value="1"/>
</dbReference>
<evidence type="ECO:0000313" key="4">
    <source>
        <dbReference type="Proteomes" id="UP001497512"/>
    </source>
</evidence>
<dbReference type="InterPro" id="IPR046960">
    <property type="entry name" value="PPR_At4g14850-like_plant"/>
</dbReference>
<dbReference type="Pfam" id="PF13041">
    <property type="entry name" value="PPR_2"/>
    <property type="match status" value="3"/>
</dbReference>
<evidence type="ECO:0000256" key="2">
    <source>
        <dbReference type="PROSITE-ProRule" id="PRU00708"/>
    </source>
</evidence>
<feature type="repeat" description="PPR" evidence="2">
    <location>
        <begin position="420"/>
        <end position="454"/>
    </location>
</feature>
<feature type="repeat" description="PPR" evidence="2">
    <location>
        <begin position="187"/>
        <end position="217"/>
    </location>
</feature>
<dbReference type="InterPro" id="IPR046848">
    <property type="entry name" value="E_motif"/>
</dbReference>
<accession>A0ABP0UVK4</accession>
<keyword evidence="4" id="KW-1185">Reference proteome</keyword>
<proteinExistence type="predicted"/>
<feature type="repeat" description="PPR" evidence="2">
    <location>
        <begin position="319"/>
        <end position="353"/>
    </location>
</feature>
<dbReference type="PANTHER" id="PTHR24015:SF548">
    <property type="entry name" value="OS08G0340900 PROTEIN"/>
    <property type="match status" value="1"/>
</dbReference>
<dbReference type="InterPro" id="IPR011990">
    <property type="entry name" value="TPR-like_helical_dom_sf"/>
</dbReference>
<dbReference type="PROSITE" id="PS51375">
    <property type="entry name" value="PPR"/>
    <property type="match status" value="7"/>
</dbReference>
<evidence type="ECO:0000313" key="3">
    <source>
        <dbReference type="EMBL" id="CAK9231225.1"/>
    </source>
</evidence>
<feature type="repeat" description="PPR" evidence="2">
    <location>
        <begin position="117"/>
        <end position="151"/>
    </location>
</feature>
<reference evidence="3" key="1">
    <citation type="submission" date="2024-02" db="EMBL/GenBank/DDBJ databases">
        <authorList>
            <consortium name="ELIXIR-Norway"/>
            <consortium name="Elixir Norway"/>
        </authorList>
    </citation>
    <scope>NUCLEOTIDE SEQUENCE</scope>
</reference>
<dbReference type="Gene3D" id="1.25.40.10">
    <property type="entry name" value="Tetratricopeptide repeat domain"/>
    <property type="match status" value="5"/>
</dbReference>
<dbReference type="Pfam" id="PF01535">
    <property type="entry name" value="PPR"/>
    <property type="match status" value="4"/>
</dbReference>
<dbReference type="Proteomes" id="UP001497512">
    <property type="component" value="Chromosome 7"/>
</dbReference>
<evidence type="ECO:0000256" key="1">
    <source>
        <dbReference type="ARBA" id="ARBA00022737"/>
    </source>
</evidence>
<feature type="repeat" description="PPR" evidence="2">
    <location>
        <begin position="490"/>
        <end position="524"/>
    </location>
</feature>
<dbReference type="Pfam" id="PF20431">
    <property type="entry name" value="E_motif"/>
    <property type="match status" value="1"/>
</dbReference>
<evidence type="ECO:0008006" key="5">
    <source>
        <dbReference type="Google" id="ProtNLM"/>
    </source>
</evidence>
<dbReference type="PANTHER" id="PTHR24015">
    <property type="entry name" value="OS07G0578800 PROTEIN-RELATED"/>
    <property type="match status" value="1"/>
</dbReference>
<protein>
    <recommendedName>
        <fullName evidence="5">Pentatricopeptide repeat-containing protein</fullName>
    </recommendedName>
</protein>
<organism evidence="3 4">
    <name type="scientific">Sphagnum troendelagicum</name>
    <dbReference type="NCBI Taxonomy" id="128251"/>
    <lineage>
        <taxon>Eukaryota</taxon>
        <taxon>Viridiplantae</taxon>
        <taxon>Streptophyta</taxon>
        <taxon>Embryophyta</taxon>
        <taxon>Bryophyta</taxon>
        <taxon>Sphagnophytina</taxon>
        <taxon>Sphagnopsida</taxon>
        <taxon>Sphagnales</taxon>
        <taxon>Sphagnaceae</taxon>
        <taxon>Sphagnum</taxon>
    </lineage>
</organism>
<name>A0ABP0UVK4_9BRYO</name>
<dbReference type="Pfam" id="PF13812">
    <property type="entry name" value="PPR_3"/>
    <property type="match status" value="1"/>
</dbReference>
<feature type="repeat" description="PPR" evidence="2">
    <location>
        <begin position="218"/>
        <end position="252"/>
    </location>
</feature>
<dbReference type="NCBIfam" id="TIGR00756">
    <property type="entry name" value="PPR"/>
    <property type="match status" value="8"/>
</dbReference>
<gene>
    <name evidence="3" type="ORF">CSSPTR1EN2_LOCUS20404</name>
</gene>
<keyword evidence="1" id="KW-0677">Repeat</keyword>